<accession>A0A383CKJ3</accession>
<name>A0A383CKJ3_9ZZZZ</name>
<evidence type="ECO:0000259" key="1">
    <source>
        <dbReference type="PROSITE" id="PS51168"/>
    </source>
</evidence>
<dbReference type="SMART" id="SM00830">
    <property type="entry name" value="CM_2"/>
    <property type="match status" value="1"/>
</dbReference>
<organism evidence="2">
    <name type="scientific">marine metagenome</name>
    <dbReference type="NCBI Taxonomy" id="408172"/>
    <lineage>
        <taxon>unclassified sequences</taxon>
        <taxon>metagenomes</taxon>
        <taxon>ecological metagenomes</taxon>
    </lineage>
</organism>
<sequence length="73" mass="8901">MDKKKLNIARNKIDQLDNKIFDLIKKRTKVIKYMLGLKEFKNQIVDHKRINVILRNIRKKSFQHRVDPRITSR</sequence>
<dbReference type="GO" id="GO:0046417">
    <property type="term" value="P:chorismate metabolic process"/>
    <property type="evidence" value="ECO:0007669"/>
    <property type="project" value="InterPro"/>
</dbReference>
<dbReference type="EMBL" id="UINC01209308">
    <property type="protein sequence ID" value="SVE32275.1"/>
    <property type="molecule type" value="Genomic_DNA"/>
</dbReference>
<protein>
    <recommendedName>
        <fullName evidence="1">Chorismate mutase domain-containing protein</fullName>
    </recommendedName>
</protein>
<dbReference type="Pfam" id="PF01817">
    <property type="entry name" value="CM_2"/>
    <property type="match status" value="1"/>
</dbReference>
<dbReference type="SUPFAM" id="SSF48600">
    <property type="entry name" value="Chorismate mutase II"/>
    <property type="match status" value="1"/>
</dbReference>
<evidence type="ECO:0000313" key="2">
    <source>
        <dbReference type="EMBL" id="SVE32275.1"/>
    </source>
</evidence>
<dbReference type="GO" id="GO:0004106">
    <property type="term" value="F:chorismate mutase activity"/>
    <property type="evidence" value="ECO:0007669"/>
    <property type="project" value="InterPro"/>
</dbReference>
<gene>
    <name evidence="2" type="ORF">METZ01_LOCUS485129</name>
</gene>
<proteinExistence type="predicted"/>
<dbReference type="Gene3D" id="1.20.59.10">
    <property type="entry name" value="Chorismate mutase"/>
    <property type="match status" value="1"/>
</dbReference>
<dbReference type="InterPro" id="IPR036979">
    <property type="entry name" value="CM_dom_sf"/>
</dbReference>
<dbReference type="PROSITE" id="PS51168">
    <property type="entry name" value="CHORISMATE_MUT_2"/>
    <property type="match status" value="1"/>
</dbReference>
<reference evidence="2" key="1">
    <citation type="submission" date="2018-05" db="EMBL/GenBank/DDBJ databases">
        <authorList>
            <person name="Lanie J.A."/>
            <person name="Ng W.-L."/>
            <person name="Kazmierczak K.M."/>
            <person name="Andrzejewski T.M."/>
            <person name="Davidsen T.M."/>
            <person name="Wayne K.J."/>
            <person name="Tettelin H."/>
            <person name="Glass J.I."/>
            <person name="Rusch D."/>
            <person name="Podicherti R."/>
            <person name="Tsui H.-C.T."/>
            <person name="Winkler M.E."/>
        </authorList>
    </citation>
    <scope>NUCLEOTIDE SEQUENCE</scope>
</reference>
<dbReference type="AlphaFoldDB" id="A0A383CKJ3"/>
<feature type="domain" description="Chorismate mutase" evidence="1">
    <location>
        <begin position="1"/>
        <end position="73"/>
    </location>
</feature>
<feature type="non-terminal residue" evidence="2">
    <location>
        <position position="73"/>
    </location>
</feature>
<dbReference type="InterPro" id="IPR036263">
    <property type="entry name" value="Chorismate_II_sf"/>
</dbReference>
<dbReference type="InterPro" id="IPR002701">
    <property type="entry name" value="CM_II_prokaryot"/>
</dbReference>